<comment type="catalytic activity">
    <reaction evidence="18 19">
        <text>alpha-ribazole 5'-phosphate + adenosylcob(III)inamide-GDP = adenosylcob(III)alamin 5'-phosphate + GMP + H(+)</text>
        <dbReference type="Rhea" id="RHEA:23560"/>
        <dbReference type="ChEBI" id="CHEBI:15378"/>
        <dbReference type="ChEBI" id="CHEBI:57918"/>
        <dbReference type="ChEBI" id="CHEBI:58115"/>
        <dbReference type="ChEBI" id="CHEBI:60487"/>
        <dbReference type="ChEBI" id="CHEBI:60493"/>
        <dbReference type="EC" id="2.7.8.26"/>
    </reaction>
</comment>
<dbReference type="PANTHER" id="PTHR34148">
    <property type="entry name" value="ADENOSYLCOBINAMIDE-GDP RIBAZOLETRANSFERASE"/>
    <property type="match status" value="1"/>
</dbReference>
<dbReference type="Pfam" id="PF02654">
    <property type="entry name" value="CobS"/>
    <property type="match status" value="1"/>
</dbReference>
<dbReference type="GO" id="GO:0009236">
    <property type="term" value="P:cobalamin biosynthetic process"/>
    <property type="evidence" value="ECO:0007669"/>
    <property type="project" value="UniProtKB-UniRule"/>
</dbReference>
<evidence type="ECO:0000313" key="20">
    <source>
        <dbReference type="EMBL" id="RYJ12931.1"/>
    </source>
</evidence>
<keyword evidence="10 19" id="KW-0812">Transmembrane</keyword>
<feature type="transmembrane region" description="Helical" evidence="19">
    <location>
        <begin position="33"/>
        <end position="54"/>
    </location>
</feature>
<protein>
    <recommendedName>
        <fullName evidence="6 19">Adenosylcobinamide-GDP ribazoletransferase</fullName>
        <ecNumber evidence="5 19">2.7.8.26</ecNumber>
    </recommendedName>
    <alternativeName>
        <fullName evidence="16 19">Cobalamin synthase</fullName>
    </alternativeName>
    <alternativeName>
        <fullName evidence="15 19">Cobalamin-5'-phosphate synthase</fullName>
    </alternativeName>
</protein>
<evidence type="ECO:0000256" key="14">
    <source>
        <dbReference type="ARBA" id="ARBA00025228"/>
    </source>
</evidence>
<feature type="transmembrane region" description="Helical" evidence="19">
    <location>
        <begin position="176"/>
        <end position="197"/>
    </location>
</feature>
<dbReference type="GO" id="GO:0051073">
    <property type="term" value="F:adenosylcobinamide-GDP ribazoletransferase activity"/>
    <property type="evidence" value="ECO:0007669"/>
    <property type="project" value="UniProtKB-UniRule"/>
</dbReference>
<accession>A0A482THV7</accession>
<reference evidence="20 21" key="1">
    <citation type="submission" date="2018-12" db="EMBL/GenBank/DDBJ databases">
        <title>Genome analysis provides insights into bioremediation potentialities of Halogeometricum borinquense strain N11.</title>
        <authorList>
            <person name="Najjari A."/>
            <person name="Youssef N."/>
            <person name="Fhoula I."/>
            <person name="Ben Dhia O."/>
            <person name="Mahjoubi M."/>
            <person name="Ouzari H.I."/>
            <person name="Cherif A."/>
        </authorList>
    </citation>
    <scope>NUCLEOTIDE SEQUENCE [LARGE SCALE GENOMIC DNA]</scope>
    <source>
        <strain evidence="20 21">N11</strain>
    </source>
</reference>
<dbReference type="UniPathway" id="UPA00148">
    <property type="reaction ID" value="UER00238"/>
</dbReference>
<evidence type="ECO:0000256" key="13">
    <source>
        <dbReference type="ARBA" id="ARBA00023136"/>
    </source>
</evidence>
<dbReference type="InterPro" id="IPR003805">
    <property type="entry name" value="CobS"/>
</dbReference>
<dbReference type="EMBL" id="RZHH01000002">
    <property type="protein sequence ID" value="RYJ12931.1"/>
    <property type="molecule type" value="Genomic_DNA"/>
</dbReference>
<keyword evidence="8 19" id="KW-0169">Cobalamin biosynthesis</keyword>
<evidence type="ECO:0000256" key="12">
    <source>
        <dbReference type="ARBA" id="ARBA00022989"/>
    </source>
</evidence>
<evidence type="ECO:0000256" key="15">
    <source>
        <dbReference type="ARBA" id="ARBA00032605"/>
    </source>
</evidence>
<dbReference type="EC" id="2.7.8.26" evidence="5 19"/>
<evidence type="ECO:0000256" key="2">
    <source>
        <dbReference type="ARBA" id="ARBA00004651"/>
    </source>
</evidence>
<evidence type="ECO:0000256" key="9">
    <source>
        <dbReference type="ARBA" id="ARBA00022679"/>
    </source>
</evidence>
<feature type="transmembrane region" description="Helical" evidence="19">
    <location>
        <begin position="203"/>
        <end position="222"/>
    </location>
</feature>
<sequence>MVLTALRGGLVFLTRLPVGVDETSWDAFRRTPVAFPLVGYGLGALAAIPFLLPVPVPTAAALYMAALYVLTGVTHVDGLADVGDAAAVHGDAEERLAVLKDSQTGVGGALALGLALVTLGLGALSVAGTAPQVAFPLVVAAEVGAKTGMATLVCTGESAHEGLGSALIDVNDVSNLVPVAISLVLLPALLSTPVAGVAGVTTAAFAAVAAASFAPVAVAVLAGRWGNEHLGGVSGDVLGTANELGRVAGLHAGVLAWTLF</sequence>
<comment type="catalytic activity">
    <reaction evidence="17 19">
        <text>alpha-ribazole + adenosylcob(III)inamide-GDP = adenosylcob(III)alamin + GMP + H(+)</text>
        <dbReference type="Rhea" id="RHEA:16049"/>
        <dbReference type="ChEBI" id="CHEBI:10329"/>
        <dbReference type="ChEBI" id="CHEBI:15378"/>
        <dbReference type="ChEBI" id="CHEBI:18408"/>
        <dbReference type="ChEBI" id="CHEBI:58115"/>
        <dbReference type="ChEBI" id="CHEBI:60487"/>
        <dbReference type="EC" id="2.7.8.26"/>
    </reaction>
</comment>
<evidence type="ECO:0000256" key="1">
    <source>
        <dbReference type="ARBA" id="ARBA00001946"/>
    </source>
</evidence>
<evidence type="ECO:0000256" key="10">
    <source>
        <dbReference type="ARBA" id="ARBA00022692"/>
    </source>
</evidence>
<gene>
    <name evidence="19 20" type="primary">cobS</name>
    <name evidence="20" type="ORF">ELS19_02400</name>
</gene>
<evidence type="ECO:0000256" key="19">
    <source>
        <dbReference type="HAMAP-Rule" id="MF_00719"/>
    </source>
</evidence>
<keyword evidence="9 19" id="KW-0808">Transferase</keyword>
<keyword evidence="7 19" id="KW-1003">Cell membrane</keyword>
<evidence type="ECO:0000256" key="18">
    <source>
        <dbReference type="ARBA" id="ARBA00049504"/>
    </source>
</evidence>
<comment type="cofactor">
    <cofactor evidence="1 19">
        <name>Mg(2+)</name>
        <dbReference type="ChEBI" id="CHEBI:18420"/>
    </cofactor>
</comment>
<comment type="similarity">
    <text evidence="4 19">Belongs to the CobS family.</text>
</comment>
<evidence type="ECO:0000256" key="6">
    <source>
        <dbReference type="ARBA" id="ARBA00015850"/>
    </source>
</evidence>
<dbReference type="PANTHER" id="PTHR34148:SF1">
    <property type="entry name" value="ADENOSYLCOBINAMIDE-GDP RIBAZOLETRANSFERASE"/>
    <property type="match status" value="1"/>
</dbReference>
<dbReference type="NCBIfam" id="TIGR00317">
    <property type="entry name" value="cobS"/>
    <property type="match status" value="1"/>
</dbReference>
<comment type="pathway">
    <text evidence="3 19">Cofactor biosynthesis; adenosylcobalamin biosynthesis; adenosylcobalamin from cob(II)yrinate a,c-diamide: step 7/7.</text>
</comment>
<evidence type="ECO:0000256" key="5">
    <source>
        <dbReference type="ARBA" id="ARBA00013200"/>
    </source>
</evidence>
<evidence type="ECO:0000256" key="11">
    <source>
        <dbReference type="ARBA" id="ARBA00022842"/>
    </source>
</evidence>
<comment type="function">
    <text evidence="14 19">Joins adenosylcobinamide-GDP and alpha-ribazole to generate adenosylcobalamin (Ado-cobalamin). Also synthesizes adenosylcobalamin 5'-phosphate from adenosylcobinamide-GDP and alpha-ribazole 5'-phosphate.</text>
</comment>
<proteinExistence type="inferred from homology"/>
<dbReference type="HAMAP" id="MF_00719">
    <property type="entry name" value="CobS"/>
    <property type="match status" value="1"/>
</dbReference>
<evidence type="ECO:0000256" key="8">
    <source>
        <dbReference type="ARBA" id="ARBA00022573"/>
    </source>
</evidence>
<evidence type="ECO:0000256" key="7">
    <source>
        <dbReference type="ARBA" id="ARBA00022475"/>
    </source>
</evidence>
<dbReference type="AlphaFoldDB" id="A0A482THV7"/>
<dbReference type="RefSeq" id="WP_129783427.1">
    <property type="nucleotide sequence ID" value="NZ_RZHH01000002.1"/>
</dbReference>
<evidence type="ECO:0000256" key="4">
    <source>
        <dbReference type="ARBA" id="ARBA00010561"/>
    </source>
</evidence>
<dbReference type="GO" id="GO:0008818">
    <property type="term" value="F:cobalamin 5'-phosphate synthase activity"/>
    <property type="evidence" value="ECO:0007669"/>
    <property type="project" value="UniProtKB-UniRule"/>
</dbReference>
<feature type="transmembrane region" description="Helical" evidence="19">
    <location>
        <begin position="105"/>
        <end position="127"/>
    </location>
</feature>
<evidence type="ECO:0000256" key="3">
    <source>
        <dbReference type="ARBA" id="ARBA00004663"/>
    </source>
</evidence>
<evidence type="ECO:0000256" key="16">
    <source>
        <dbReference type="ARBA" id="ARBA00032853"/>
    </source>
</evidence>
<name>A0A482THV7_9EURY</name>
<dbReference type="Proteomes" id="UP000294028">
    <property type="component" value="Unassembled WGS sequence"/>
</dbReference>
<evidence type="ECO:0000313" key="21">
    <source>
        <dbReference type="Proteomes" id="UP000294028"/>
    </source>
</evidence>
<organism evidence="20 21">
    <name type="scientific">Halogeometricum borinquense</name>
    <dbReference type="NCBI Taxonomy" id="60847"/>
    <lineage>
        <taxon>Archaea</taxon>
        <taxon>Methanobacteriati</taxon>
        <taxon>Methanobacteriota</taxon>
        <taxon>Stenosarchaea group</taxon>
        <taxon>Halobacteria</taxon>
        <taxon>Halobacteriales</taxon>
        <taxon>Haloferacaceae</taxon>
        <taxon>Halogeometricum</taxon>
    </lineage>
</organism>
<dbReference type="GO" id="GO:0005886">
    <property type="term" value="C:plasma membrane"/>
    <property type="evidence" value="ECO:0007669"/>
    <property type="project" value="UniProtKB-SubCell"/>
</dbReference>
<keyword evidence="12 19" id="KW-1133">Transmembrane helix</keyword>
<keyword evidence="11 19" id="KW-0460">Magnesium</keyword>
<comment type="caution">
    <text evidence="20">The sequence shown here is derived from an EMBL/GenBank/DDBJ whole genome shotgun (WGS) entry which is preliminary data.</text>
</comment>
<keyword evidence="13 19" id="KW-0472">Membrane</keyword>
<evidence type="ECO:0000256" key="17">
    <source>
        <dbReference type="ARBA" id="ARBA00048623"/>
    </source>
</evidence>
<comment type="subcellular location">
    <subcellularLocation>
        <location evidence="2 19">Cell membrane</location>
        <topology evidence="2 19">Multi-pass membrane protein</topology>
    </subcellularLocation>
</comment>